<name>A0AAV7VJL3_PLEWA</name>
<comment type="caution">
    <text evidence="2">The sequence shown here is derived from an EMBL/GenBank/DDBJ whole genome shotgun (WGS) entry which is preliminary data.</text>
</comment>
<dbReference type="Proteomes" id="UP001066276">
    <property type="component" value="Chromosome 2_1"/>
</dbReference>
<feature type="region of interest" description="Disordered" evidence="1">
    <location>
        <begin position="42"/>
        <end position="122"/>
    </location>
</feature>
<accession>A0AAV7VJL3</accession>
<proteinExistence type="predicted"/>
<reference evidence="2" key="1">
    <citation type="journal article" date="2022" name="bioRxiv">
        <title>Sequencing and chromosome-scale assembly of the giantPleurodeles waltlgenome.</title>
        <authorList>
            <person name="Brown T."/>
            <person name="Elewa A."/>
            <person name="Iarovenko S."/>
            <person name="Subramanian E."/>
            <person name="Araus A.J."/>
            <person name="Petzold A."/>
            <person name="Susuki M."/>
            <person name="Suzuki K.-i.T."/>
            <person name="Hayashi T."/>
            <person name="Toyoda A."/>
            <person name="Oliveira C."/>
            <person name="Osipova E."/>
            <person name="Leigh N.D."/>
            <person name="Simon A."/>
            <person name="Yun M.H."/>
        </authorList>
    </citation>
    <scope>NUCLEOTIDE SEQUENCE</scope>
    <source>
        <strain evidence="2">20211129_DDA</strain>
        <tissue evidence="2">Liver</tissue>
    </source>
</reference>
<dbReference type="EMBL" id="JANPWB010000003">
    <property type="protein sequence ID" value="KAJ1200531.1"/>
    <property type="molecule type" value="Genomic_DNA"/>
</dbReference>
<feature type="compositionally biased region" description="Basic and acidic residues" evidence="1">
    <location>
        <begin position="82"/>
        <end position="96"/>
    </location>
</feature>
<evidence type="ECO:0000256" key="1">
    <source>
        <dbReference type="SAM" id="MobiDB-lite"/>
    </source>
</evidence>
<dbReference type="AlphaFoldDB" id="A0AAV7VJL3"/>
<evidence type="ECO:0000313" key="3">
    <source>
        <dbReference type="Proteomes" id="UP001066276"/>
    </source>
</evidence>
<keyword evidence="3" id="KW-1185">Reference proteome</keyword>
<gene>
    <name evidence="2" type="ORF">NDU88_004354</name>
</gene>
<evidence type="ECO:0000313" key="2">
    <source>
        <dbReference type="EMBL" id="KAJ1200531.1"/>
    </source>
</evidence>
<sequence length="122" mass="13452">MQNTYYLLPEATFTNLEGNLHVTGWTVPTRTRLELVLTLPMASRKQSTEPASLLVPRSVRGKEGPDTLGTTEKMPGRSFRSRRLEEPTSETMRETGGEQEGAVAGDVRSSWKEGSSEDPTPS</sequence>
<organism evidence="2 3">
    <name type="scientific">Pleurodeles waltl</name>
    <name type="common">Iberian ribbed newt</name>
    <dbReference type="NCBI Taxonomy" id="8319"/>
    <lineage>
        <taxon>Eukaryota</taxon>
        <taxon>Metazoa</taxon>
        <taxon>Chordata</taxon>
        <taxon>Craniata</taxon>
        <taxon>Vertebrata</taxon>
        <taxon>Euteleostomi</taxon>
        <taxon>Amphibia</taxon>
        <taxon>Batrachia</taxon>
        <taxon>Caudata</taxon>
        <taxon>Salamandroidea</taxon>
        <taxon>Salamandridae</taxon>
        <taxon>Pleurodelinae</taxon>
        <taxon>Pleurodeles</taxon>
    </lineage>
</organism>
<protein>
    <submittedName>
        <fullName evidence="2">Uncharacterized protein</fullName>
    </submittedName>
</protein>